<feature type="compositionally biased region" description="Low complexity" evidence="1">
    <location>
        <begin position="1"/>
        <end position="11"/>
    </location>
</feature>
<protein>
    <submittedName>
        <fullName evidence="2">Uncharacterized protein</fullName>
    </submittedName>
</protein>
<organism evidence="2 3">
    <name type="scientific">Armillaria solidipes</name>
    <dbReference type="NCBI Taxonomy" id="1076256"/>
    <lineage>
        <taxon>Eukaryota</taxon>
        <taxon>Fungi</taxon>
        <taxon>Dikarya</taxon>
        <taxon>Basidiomycota</taxon>
        <taxon>Agaricomycotina</taxon>
        <taxon>Agaricomycetes</taxon>
        <taxon>Agaricomycetidae</taxon>
        <taxon>Agaricales</taxon>
        <taxon>Marasmiineae</taxon>
        <taxon>Physalacriaceae</taxon>
        <taxon>Armillaria</taxon>
    </lineage>
</organism>
<dbReference type="Proteomes" id="UP000218334">
    <property type="component" value="Unassembled WGS sequence"/>
</dbReference>
<evidence type="ECO:0000313" key="3">
    <source>
        <dbReference type="Proteomes" id="UP000218334"/>
    </source>
</evidence>
<evidence type="ECO:0000313" key="2">
    <source>
        <dbReference type="EMBL" id="PBK61642.1"/>
    </source>
</evidence>
<feature type="compositionally biased region" description="Low complexity" evidence="1">
    <location>
        <begin position="75"/>
        <end position="89"/>
    </location>
</feature>
<proteinExistence type="predicted"/>
<gene>
    <name evidence="2" type="ORF">ARMSODRAFT_964803</name>
</gene>
<dbReference type="EMBL" id="KZ293474">
    <property type="protein sequence ID" value="PBK61642.1"/>
    <property type="molecule type" value="Genomic_DNA"/>
</dbReference>
<name>A0A2H3B3L1_9AGAR</name>
<sequence>MSSSSRLSTSRFTEEERVQTPTPNMQLGSKEYLTRRRERLAHAQALNRGSKSGAVRKSLRHRKRRNDVKPSQTIPAPSSSSVAFISAPSTPAFTPRERMSPPPAPRASRNRVIDLGTPTPPPRRTRVTRDGLLTAGLLFHVKGSSTVTVKPVEDMTDDESDAWYENMRDAFEGANGIRRVKPNQGF</sequence>
<keyword evidence="3" id="KW-1185">Reference proteome</keyword>
<evidence type="ECO:0000256" key="1">
    <source>
        <dbReference type="SAM" id="MobiDB-lite"/>
    </source>
</evidence>
<feature type="compositionally biased region" description="Basic residues" evidence="1">
    <location>
        <begin position="57"/>
        <end position="66"/>
    </location>
</feature>
<accession>A0A2H3B3L1</accession>
<reference evidence="3" key="1">
    <citation type="journal article" date="2017" name="Nat. Ecol. Evol.">
        <title>Genome expansion and lineage-specific genetic innovations in the forest pathogenic fungi Armillaria.</title>
        <authorList>
            <person name="Sipos G."/>
            <person name="Prasanna A.N."/>
            <person name="Walter M.C."/>
            <person name="O'Connor E."/>
            <person name="Balint B."/>
            <person name="Krizsan K."/>
            <person name="Kiss B."/>
            <person name="Hess J."/>
            <person name="Varga T."/>
            <person name="Slot J."/>
            <person name="Riley R."/>
            <person name="Boka B."/>
            <person name="Rigling D."/>
            <person name="Barry K."/>
            <person name="Lee J."/>
            <person name="Mihaltcheva S."/>
            <person name="LaButti K."/>
            <person name="Lipzen A."/>
            <person name="Waldron R."/>
            <person name="Moloney N.M."/>
            <person name="Sperisen C."/>
            <person name="Kredics L."/>
            <person name="Vagvoelgyi C."/>
            <person name="Patrignani A."/>
            <person name="Fitzpatrick D."/>
            <person name="Nagy I."/>
            <person name="Doyle S."/>
            <person name="Anderson J.B."/>
            <person name="Grigoriev I.V."/>
            <person name="Gueldener U."/>
            <person name="Muensterkoetter M."/>
            <person name="Nagy L.G."/>
        </authorList>
    </citation>
    <scope>NUCLEOTIDE SEQUENCE [LARGE SCALE GENOMIC DNA]</scope>
    <source>
        <strain evidence="3">28-4</strain>
    </source>
</reference>
<feature type="region of interest" description="Disordered" evidence="1">
    <location>
        <begin position="43"/>
        <end position="127"/>
    </location>
</feature>
<dbReference type="AlphaFoldDB" id="A0A2H3B3L1"/>
<feature type="region of interest" description="Disordered" evidence="1">
    <location>
        <begin position="1"/>
        <end position="31"/>
    </location>
</feature>